<feature type="transmembrane region" description="Helical" evidence="7">
    <location>
        <begin position="38"/>
        <end position="65"/>
    </location>
</feature>
<keyword evidence="3 7" id="KW-1133">Transmembrane helix</keyword>
<gene>
    <name evidence="8" type="ORF">GCM10009851_23110</name>
</gene>
<evidence type="ECO:0000256" key="7">
    <source>
        <dbReference type="SAM" id="Phobius"/>
    </source>
</evidence>
<dbReference type="PANTHER" id="PTHR10806:SF6">
    <property type="entry name" value="SIGNAL PEPTIDASE COMPLEX CATALYTIC SUBUNIT SEC11"/>
    <property type="match status" value="1"/>
</dbReference>
<organism evidence="8 9">
    <name type="scientific">Herbiconiux moechotypicola</name>
    <dbReference type="NCBI Taxonomy" id="637393"/>
    <lineage>
        <taxon>Bacteria</taxon>
        <taxon>Bacillati</taxon>
        <taxon>Actinomycetota</taxon>
        <taxon>Actinomycetes</taxon>
        <taxon>Micrococcales</taxon>
        <taxon>Microbacteriaceae</taxon>
        <taxon>Herbiconiux</taxon>
    </lineage>
</organism>
<feature type="transmembrane region" description="Helical" evidence="7">
    <location>
        <begin position="177"/>
        <end position="199"/>
    </location>
</feature>
<proteinExistence type="predicted"/>
<sequence length="214" mass="22547">MTTTALREGRHRAATGPHAPKPLQHVGLPAAGASLLHYLAVSLSAAALILVLLLAVATVLVPAAVGGRPLTVLTQSMEPTLPPGTLVIVRPEAAADIRLGDVLTYQLVSGEPAVVSHRVVGKTVSTDGSTTFVTRGDNNDVADEKPVQEVQIVGTVWYSVPLLGWVNTAVNGEARGVIVPVAVALLFGYAGWTVLSTVLERRRRRRERPVTLPV</sequence>
<evidence type="ECO:0000313" key="9">
    <source>
        <dbReference type="Proteomes" id="UP001500929"/>
    </source>
</evidence>
<evidence type="ECO:0000256" key="2">
    <source>
        <dbReference type="ARBA" id="ARBA00022692"/>
    </source>
</evidence>
<accession>A0ABN3DNE9</accession>
<evidence type="ECO:0000313" key="8">
    <source>
        <dbReference type="EMBL" id="GAA2237434.1"/>
    </source>
</evidence>
<keyword evidence="9" id="KW-1185">Reference proteome</keyword>
<dbReference type="Proteomes" id="UP001500929">
    <property type="component" value="Unassembled WGS sequence"/>
</dbReference>
<evidence type="ECO:0000256" key="5">
    <source>
        <dbReference type="NCBIfam" id="TIGR02228"/>
    </source>
</evidence>
<comment type="subcellular location">
    <subcellularLocation>
        <location evidence="1">Membrane</location>
    </subcellularLocation>
</comment>
<dbReference type="PANTHER" id="PTHR10806">
    <property type="entry name" value="SIGNAL PEPTIDASE COMPLEX CATALYTIC SUBUNIT SEC11"/>
    <property type="match status" value="1"/>
</dbReference>
<evidence type="ECO:0000256" key="3">
    <source>
        <dbReference type="ARBA" id="ARBA00022989"/>
    </source>
</evidence>
<dbReference type="CDD" id="cd06462">
    <property type="entry name" value="Peptidase_S24_S26"/>
    <property type="match status" value="1"/>
</dbReference>
<comment type="caution">
    <text evidence="8">The sequence shown here is derived from an EMBL/GenBank/DDBJ whole genome shotgun (WGS) entry which is preliminary data.</text>
</comment>
<protein>
    <recommendedName>
        <fullName evidence="5">Signal peptidase I</fullName>
        <ecNumber evidence="5">3.4.21.89</ecNumber>
    </recommendedName>
</protein>
<evidence type="ECO:0000256" key="1">
    <source>
        <dbReference type="ARBA" id="ARBA00004370"/>
    </source>
</evidence>
<dbReference type="InterPro" id="IPR036286">
    <property type="entry name" value="LexA/Signal_pep-like_sf"/>
</dbReference>
<feature type="region of interest" description="Disordered" evidence="6">
    <location>
        <begin position="1"/>
        <end position="23"/>
    </location>
</feature>
<dbReference type="RefSeq" id="WP_259479781.1">
    <property type="nucleotide sequence ID" value="NZ_BAAAQY010000006.1"/>
</dbReference>
<keyword evidence="2 7" id="KW-0812">Transmembrane</keyword>
<keyword evidence="4 7" id="KW-0472">Membrane</keyword>
<evidence type="ECO:0000256" key="4">
    <source>
        <dbReference type="ARBA" id="ARBA00023136"/>
    </source>
</evidence>
<dbReference type="EC" id="3.4.21.89" evidence="5"/>
<dbReference type="NCBIfam" id="TIGR02228">
    <property type="entry name" value="sigpep_I_arch"/>
    <property type="match status" value="1"/>
</dbReference>
<evidence type="ECO:0000256" key="6">
    <source>
        <dbReference type="SAM" id="MobiDB-lite"/>
    </source>
</evidence>
<dbReference type="Gene3D" id="2.10.109.10">
    <property type="entry name" value="Umud Fragment, subunit A"/>
    <property type="match status" value="1"/>
</dbReference>
<dbReference type="EMBL" id="BAAAQY010000006">
    <property type="protein sequence ID" value="GAA2237434.1"/>
    <property type="molecule type" value="Genomic_DNA"/>
</dbReference>
<reference evidence="8 9" key="1">
    <citation type="journal article" date="2019" name="Int. J. Syst. Evol. Microbiol.">
        <title>The Global Catalogue of Microorganisms (GCM) 10K type strain sequencing project: providing services to taxonomists for standard genome sequencing and annotation.</title>
        <authorList>
            <consortium name="The Broad Institute Genomics Platform"/>
            <consortium name="The Broad Institute Genome Sequencing Center for Infectious Disease"/>
            <person name="Wu L."/>
            <person name="Ma J."/>
        </authorList>
    </citation>
    <scope>NUCLEOTIDE SEQUENCE [LARGE SCALE GENOMIC DNA]</scope>
    <source>
        <strain evidence="8 9">JCM 16117</strain>
    </source>
</reference>
<name>A0ABN3DNE9_9MICO</name>
<dbReference type="SUPFAM" id="SSF51306">
    <property type="entry name" value="LexA/Signal peptidase"/>
    <property type="match status" value="1"/>
</dbReference>
<dbReference type="InterPro" id="IPR001733">
    <property type="entry name" value="Peptidase_S26B"/>
</dbReference>
<dbReference type="PRINTS" id="PR00728">
    <property type="entry name" value="SIGNALPTASE"/>
</dbReference>